<protein>
    <submittedName>
        <fullName evidence="2">Uncharacterized protein</fullName>
    </submittedName>
</protein>
<dbReference type="Proteomes" id="UP000076872">
    <property type="component" value="Unassembled WGS sequence"/>
</dbReference>
<organism evidence="2 5">
    <name type="scientific">Lactiplantibacillus plantarum</name>
    <name type="common">Lactobacillus plantarum</name>
    <dbReference type="NCBI Taxonomy" id="1590"/>
    <lineage>
        <taxon>Bacteria</taxon>
        <taxon>Bacillati</taxon>
        <taxon>Bacillota</taxon>
        <taxon>Bacilli</taxon>
        <taxon>Lactobacillales</taxon>
        <taxon>Lactobacillaceae</taxon>
        <taxon>Lactiplantibacillus</taxon>
    </lineage>
</organism>
<dbReference type="AlphaFoldDB" id="A0A165PYZ4"/>
<evidence type="ECO:0000313" key="5">
    <source>
        <dbReference type="Proteomes" id="UP000076882"/>
    </source>
</evidence>
<dbReference type="EMBL" id="LUXM01000040">
    <property type="protein sequence ID" value="KZU92111.1"/>
    <property type="molecule type" value="Genomic_DNA"/>
</dbReference>
<proteinExistence type="predicted"/>
<accession>A0A165PYZ4</accession>
<name>A0A165PYZ4_LACPN</name>
<evidence type="ECO:0000313" key="2">
    <source>
        <dbReference type="EMBL" id="KZU92111.1"/>
    </source>
</evidence>
<evidence type="ECO:0000313" key="4">
    <source>
        <dbReference type="Proteomes" id="UP000076872"/>
    </source>
</evidence>
<evidence type="ECO:0000313" key="3">
    <source>
        <dbReference type="EMBL" id="KZV03138.1"/>
    </source>
</evidence>
<dbReference type="Proteomes" id="UP000076989">
    <property type="component" value="Unassembled WGS sequence"/>
</dbReference>
<dbReference type="PATRIC" id="fig|1590.142.peg.1871"/>
<dbReference type="EMBL" id="LUXO01000027">
    <property type="protein sequence ID" value="KZV03138.1"/>
    <property type="molecule type" value="Genomic_DNA"/>
</dbReference>
<gene>
    <name evidence="2" type="ORF">Lp19_3397</name>
    <name evidence="3" type="ORF">NAB2_1640</name>
    <name evidence="1" type="ORF">Nizo2260_2293</name>
</gene>
<dbReference type="Proteomes" id="UP000076882">
    <property type="component" value="Unassembled WGS sequence"/>
</dbReference>
<dbReference type="EMBL" id="LUWI01000029">
    <property type="protein sequence ID" value="KZU02652.1"/>
    <property type="molecule type" value="Genomic_DNA"/>
</dbReference>
<reference evidence="4 5" key="1">
    <citation type="submission" date="2016-03" db="EMBL/GenBank/DDBJ databases">
        <title>Comparative genomics of 54 Lactobacillus plantarum strains reveals genomic uncoupling from niche constraints.</title>
        <authorList>
            <person name="Martino M.E."/>
        </authorList>
    </citation>
    <scope>NUCLEOTIDE SEQUENCE [LARGE SCALE GENOMIC DNA]</scope>
    <source>
        <strain evidence="2 5">19.1</strain>
        <strain evidence="3 4">NAB2</strain>
        <strain evidence="1 6">Nizo2260</strain>
    </source>
</reference>
<evidence type="ECO:0000313" key="1">
    <source>
        <dbReference type="EMBL" id="KZU02652.1"/>
    </source>
</evidence>
<evidence type="ECO:0000313" key="6">
    <source>
        <dbReference type="Proteomes" id="UP000076989"/>
    </source>
</evidence>
<sequence length="46" mass="5018">MLATKSSLKRDSVSSGSRLAAFDFKIGFALIYMQAQINKYGACLTN</sequence>
<comment type="caution">
    <text evidence="2">The sequence shown here is derived from an EMBL/GenBank/DDBJ whole genome shotgun (WGS) entry which is preliminary data.</text>
</comment>